<accession>A0A9W8UDQ3</accession>
<feature type="compositionally biased region" description="Polar residues" evidence="1">
    <location>
        <begin position="417"/>
        <end position="428"/>
    </location>
</feature>
<comment type="caution">
    <text evidence="2">The sequence shown here is derived from an EMBL/GenBank/DDBJ whole genome shotgun (WGS) entry which is preliminary data.</text>
</comment>
<feature type="compositionally biased region" description="Basic and acidic residues" evidence="1">
    <location>
        <begin position="25"/>
        <end position="35"/>
    </location>
</feature>
<feature type="compositionally biased region" description="Polar residues" evidence="1">
    <location>
        <begin position="60"/>
        <end position="74"/>
    </location>
</feature>
<name>A0A9W8UDQ3_9HYPO</name>
<sequence length="566" mass="63032">MDPSVSVKKEKNKGKSKKNKKEKKDKKEKTKKEKQTVSIDLTSPARAHTPPPGPDAVSNAAHTPTRALSRQNSKSRGRPITQREEAKPASVSDDNNRHTYNSRPLPLFSSNDSTDTPSTSTGTNAVRPRAKSAAAVPDRPRTNDTERSTYSHDCKIKALETCLSLRDRYLDMPPAVQTDQEPFWTQVRDSLERKPSTRGKFKDWQAVQRSIESWCQPRRSSMREERLPAVSQSHPELDELVDQWNLVFAQRFCKINMGYFSNAIWPQFVQEKVTEIVESSLNAKIADILTKRYEALQGPDTSALLPSNSSLKDYGNALKAMDSQSTAAQTDEDQIRKSEAVMSMVLELQPGIRAALSQFLSGGHTLTSREQFNPTIPPNRAAPPALQRPLPSLGPVSQLPPPSLTLPARPPPSATSNDPTFSRGSRSTESLEKSGEQFSRKRKGLDLLPRSSPADARAKRPRYESHFSDLPPVTNFALGSRDNPGTRTPSSQRHRPRSPQRPKTSYGPIETQVHRSRGNERMPTMTPCPTGRNPTAEPRTDLPRRPAGSQTPGDHHRPDSMSRRSN</sequence>
<evidence type="ECO:0000256" key="1">
    <source>
        <dbReference type="SAM" id="MobiDB-lite"/>
    </source>
</evidence>
<proteinExistence type="predicted"/>
<reference evidence="2" key="1">
    <citation type="submission" date="2022-10" db="EMBL/GenBank/DDBJ databases">
        <title>Fusarium specimens isolated from Avocado Roots.</title>
        <authorList>
            <person name="Stajich J."/>
            <person name="Roper C."/>
            <person name="Heimlech-Rivalta G."/>
        </authorList>
    </citation>
    <scope>NUCLEOTIDE SEQUENCE</scope>
    <source>
        <strain evidence="2">CF00143</strain>
    </source>
</reference>
<feature type="compositionally biased region" description="Pro residues" evidence="1">
    <location>
        <begin position="398"/>
        <end position="413"/>
    </location>
</feature>
<feature type="compositionally biased region" description="Low complexity" evidence="1">
    <location>
        <begin position="382"/>
        <end position="391"/>
    </location>
</feature>
<feature type="compositionally biased region" description="Basic residues" evidence="1">
    <location>
        <begin position="10"/>
        <end position="24"/>
    </location>
</feature>
<gene>
    <name evidence="2" type="ORF">NW766_001854</name>
</gene>
<dbReference type="EMBL" id="JAPDHF010000003">
    <property type="protein sequence ID" value="KAJ4020375.1"/>
    <property type="molecule type" value="Genomic_DNA"/>
</dbReference>
<feature type="region of interest" description="Disordered" evidence="1">
    <location>
        <begin position="367"/>
        <end position="566"/>
    </location>
</feature>
<dbReference type="AlphaFoldDB" id="A0A9W8UDQ3"/>
<dbReference type="OrthoDB" id="5106886at2759"/>
<feature type="compositionally biased region" description="Basic and acidic residues" evidence="1">
    <location>
        <begin position="456"/>
        <end position="467"/>
    </location>
</feature>
<evidence type="ECO:0000313" key="3">
    <source>
        <dbReference type="Proteomes" id="UP001152130"/>
    </source>
</evidence>
<protein>
    <submittedName>
        <fullName evidence="2">Uncharacterized protein</fullName>
    </submittedName>
</protein>
<organism evidence="2 3">
    <name type="scientific">Fusarium irregulare</name>
    <dbReference type="NCBI Taxonomy" id="2494466"/>
    <lineage>
        <taxon>Eukaryota</taxon>
        <taxon>Fungi</taxon>
        <taxon>Dikarya</taxon>
        <taxon>Ascomycota</taxon>
        <taxon>Pezizomycotina</taxon>
        <taxon>Sordariomycetes</taxon>
        <taxon>Hypocreomycetidae</taxon>
        <taxon>Hypocreales</taxon>
        <taxon>Nectriaceae</taxon>
        <taxon>Fusarium</taxon>
        <taxon>Fusarium incarnatum-equiseti species complex</taxon>
    </lineage>
</organism>
<feature type="compositionally biased region" description="Basic and acidic residues" evidence="1">
    <location>
        <begin position="429"/>
        <end position="439"/>
    </location>
</feature>
<evidence type="ECO:0000313" key="2">
    <source>
        <dbReference type="EMBL" id="KAJ4020375.1"/>
    </source>
</evidence>
<feature type="compositionally biased region" description="Low complexity" evidence="1">
    <location>
        <begin position="109"/>
        <end position="124"/>
    </location>
</feature>
<feature type="region of interest" description="Disordered" evidence="1">
    <location>
        <begin position="1"/>
        <end position="149"/>
    </location>
</feature>
<feature type="compositionally biased region" description="Basic and acidic residues" evidence="1">
    <location>
        <begin position="138"/>
        <end position="149"/>
    </location>
</feature>
<keyword evidence="3" id="KW-1185">Reference proteome</keyword>
<feature type="compositionally biased region" description="Basic and acidic residues" evidence="1">
    <location>
        <begin position="553"/>
        <end position="566"/>
    </location>
</feature>
<dbReference type="Proteomes" id="UP001152130">
    <property type="component" value="Unassembled WGS sequence"/>
</dbReference>